<keyword evidence="1" id="KW-0862">Zinc</keyword>
<dbReference type="PROSITE" id="PS51365">
    <property type="entry name" value="RENAL_DIPEPTIDASE_2"/>
    <property type="match status" value="1"/>
</dbReference>
<evidence type="ECO:0000313" key="3">
    <source>
        <dbReference type="EMBL" id="PNF37769.1"/>
    </source>
</evidence>
<keyword evidence="1" id="KW-0336">GPI-anchor</keyword>
<keyword evidence="1" id="KW-0479">Metal-binding</keyword>
<keyword evidence="1" id="KW-0449">Lipoprotein</keyword>
<keyword evidence="2" id="KW-0472">Membrane</keyword>
<keyword evidence="1" id="KW-0482">Metalloprotease</keyword>
<proteinExistence type="inferred from homology"/>
<dbReference type="GO" id="GO:0006508">
    <property type="term" value="P:proteolysis"/>
    <property type="evidence" value="ECO:0007669"/>
    <property type="project" value="UniProtKB-KW"/>
</dbReference>
<comment type="catalytic activity">
    <reaction evidence="1">
        <text>an L-aminoacyl-L-amino acid + H2O = 2 an L-alpha-amino acid</text>
        <dbReference type="Rhea" id="RHEA:48940"/>
        <dbReference type="ChEBI" id="CHEBI:15377"/>
        <dbReference type="ChEBI" id="CHEBI:59869"/>
        <dbReference type="ChEBI" id="CHEBI:77460"/>
        <dbReference type="EC" id="3.4.13.19"/>
    </reaction>
</comment>
<dbReference type="GO" id="GO:0098552">
    <property type="term" value="C:side of membrane"/>
    <property type="evidence" value="ECO:0007669"/>
    <property type="project" value="UniProtKB-KW"/>
</dbReference>
<keyword evidence="1" id="KW-0325">Glycoprotein</keyword>
<evidence type="ECO:0000313" key="4">
    <source>
        <dbReference type="Proteomes" id="UP000235965"/>
    </source>
</evidence>
<dbReference type="Pfam" id="PF01244">
    <property type="entry name" value="Peptidase_M19"/>
    <property type="match status" value="1"/>
</dbReference>
<dbReference type="GO" id="GO:0046872">
    <property type="term" value="F:metal ion binding"/>
    <property type="evidence" value="ECO:0007669"/>
    <property type="project" value="UniProtKB-UniRule"/>
</dbReference>
<comment type="cofactor">
    <cofactor evidence="1">
        <name>Zn(2+)</name>
        <dbReference type="ChEBI" id="CHEBI:29105"/>
    </cofactor>
</comment>
<feature type="transmembrane region" description="Helical" evidence="2">
    <location>
        <begin position="120"/>
        <end position="143"/>
    </location>
</feature>
<dbReference type="AlphaFoldDB" id="A0A2J7RAA5"/>
<keyword evidence="1" id="KW-0645">Protease</keyword>
<feature type="non-terminal residue" evidence="3">
    <location>
        <position position="316"/>
    </location>
</feature>
<dbReference type="Gene3D" id="3.20.20.140">
    <property type="entry name" value="Metal-dependent hydrolases"/>
    <property type="match status" value="1"/>
</dbReference>
<keyword evidence="2" id="KW-0812">Transmembrane</keyword>
<comment type="subunit">
    <text evidence="1">Homodimer; disulfide-linked.</text>
</comment>
<keyword evidence="1" id="KW-1015">Disulfide bond</keyword>
<dbReference type="EC" id="3.4.13.19" evidence="1"/>
<keyword evidence="1" id="KW-0224">Dipeptidase</keyword>
<comment type="similarity">
    <text evidence="1">Belongs to the metallo-dependent hydrolases superfamily. Peptidase M19 family.</text>
</comment>
<sequence length="316" mass="35039">MEVVGETENSGNTTTIFCNNYLHYHAGNQYVVTAERKRSLQKIDDFDLIERAVSSADETIIATAQPNRQAGSPDLERKLPNGAAAILQSPSSSGEKVTDSGGSKLRNGERAVLELDCKQWLAVCGLLIVAAALGVGVGVPLALELRSSRLLEARLQVVRRILKEVPLVDGHNDLPWNIRKFLRNQLHDFHFSEDLRQQEPWSQSVWSHTDLHRLKQGMVGAQFWSAYVPCGSQYLDSVQLTLEQIDVIRRLVDKYPNQMQLVTTAKGIEEAHHSGRVASLIGVEGGHSLGSSLAVLRMFYQLGARYMTLTHTCNTP</sequence>
<dbReference type="PANTHER" id="PTHR10443:SF47">
    <property type="entry name" value="DIPEPTIDASE"/>
    <property type="match status" value="1"/>
</dbReference>
<name>A0A2J7RAA5_9NEOP</name>
<comment type="caution">
    <text evidence="3">The sequence shown here is derived from an EMBL/GenBank/DDBJ whole genome shotgun (WGS) entry which is preliminary data.</text>
</comment>
<evidence type="ECO:0000256" key="2">
    <source>
        <dbReference type="SAM" id="Phobius"/>
    </source>
</evidence>
<accession>A0A2J7RAA5</accession>
<dbReference type="SUPFAM" id="SSF51556">
    <property type="entry name" value="Metallo-dependent hydrolases"/>
    <property type="match status" value="1"/>
</dbReference>
<gene>
    <name evidence="3" type="ORF">B7P43_G11314</name>
</gene>
<keyword evidence="2" id="KW-1133">Transmembrane helix</keyword>
<evidence type="ECO:0000256" key="1">
    <source>
        <dbReference type="RuleBase" id="RU341113"/>
    </source>
</evidence>
<dbReference type="InterPro" id="IPR032466">
    <property type="entry name" value="Metal_Hydrolase"/>
</dbReference>
<reference evidence="3 4" key="1">
    <citation type="submission" date="2017-12" db="EMBL/GenBank/DDBJ databases">
        <title>Hemimetabolous genomes reveal molecular basis of termite eusociality.</title>
        <authorList>
            <person name="Harrison M.C."/>
            <person name="Jongepier E."/>
            <person name="Robertson H.M."/>
            <person name="Arning N."/>
            <person name="Bitard-Feildel T."/>
            <person name="Chao H."/>
            <person name="Childers C.P."/>
            <person name="Dinh H."/>
            <person name="Doddapaneni H."/>
            <person name="Dugan S."/>
            <person name="Gowin J."/>
            <person name="Greiner C."/>
            <person name="Han Y."/>
            <person name="Hu H."/>
            <person name="Hughes D.S.T."/>
            <person name="Huylmans A.-K."/>
            <person name="Kemena C."/>
            <person name="Kremer L.P.M."/>
            <person name="Lee S.L."/>
            <person name="Lopez-Ezquerra A."/>
            <person name="Mallet L."/>
            <person name="Monroy-Kuhn J.M."/>
            <person name="Moser A."/>
            <person name="Murali S.C."/>
            <person name="Muzny D.M."/>
            <person name="Otani S."/>
            <person name="Piulachs M.-D."/>
            <person name="Poelchau M."/>
            <person name="Qu J."/>
            <person name="Schaub F."/>
            <person name="Wada-Katsumata A."/>
            <person name="Worley K.C."/>
            <person name="Xie Q."/>
            <person name="Ylla G."/>
            <person name="Poulsen M."/>
            <person name="Gibbs R.A."/>
            <person name="Schal C."/>
            <person name="Richards S."/>
            <person name="Belles X."/>
            <person name="Korb J."/>
            <person name="Bornberg-Bauer E."/>
        </authorList>
    </citation>
    <scope>NUCLEOTIDE SEQUENCE [LARGE SCALE GENOMIC DNA]</scope>
    <source>
        <tissue evidence="3">Whole body</tissue>
    </source>
</reference>
<keyword evidence="1" id="KW-0378">Hydrolase</keyword>
<dbReference type="Proteomes" id="UP000235965">
    <property type="component" value="Unassembled WGS sequence"/>
</dbReference>
<dbReference type="EMBL" id="NEVH01006576">
    <property type="protein sequence ID" value="PNF37769.1"/>
    <property type="molecule type" value="Genomic_DNA"/>
</dbReference>
<dbReference type="PANTHER" id="PTHR10443">
    <property type="entry name" value="MICROSOMAL DIPEPTIDASE"/>
    <property type="match status" value="1"/>
</dbReference>
<keyword evidence="4" id="KW-1185">Reference proteome</keyword>
<dbReference type="InterPro" id="IPR008257">
    <property type="entry name" value="Pept_M19"/>
</dbReference>
<dbReference type="GO" id="GO:0070573">
    <property type="term" value="F:metallodipeptidase activity"/>
    <property type="evidence" value="ECO:0007669"/>
    <property type="project" value="InterPro"/>
</dbReference>
<protein>
    <recommendedName>
        <fullName evidence="1">Dipeptidase</fullName>
        <ecNumber evidence="1">3.4.13.19</ecNumber>
    </recommendedName>
</protein>
<dbReference type="OrthoDB" id="445695at2759"/>
<comment type="subcellular location">
    <subcellularLocation>
        <location evidence="1">Membrane</location>
        <topology evidence="1">Lipid-anchor</topology>
        <topology evidence="1">GPI-anchor</topology>
    </subcellularLocation>
</comment>
<organism evidence="3 4">
    <name type="scientific">Cryptotermes secundus</name>
    <dbReference type="NCBI Taxonomy" id="105785"/>
    <lineage>
        <taxon>Eukaryota</taxon>
        <taxon>Metazoa</taxon>
        <taxon>Ecdysozoa</taxon>
        <taxon>Arthropoda</taxon>
        <taxon>Hexapoda</taxon>
        <taxon>Insecta</taxon>
        <taxon>Pterygota</taxon>
        <taxon>Neoptera</taxon>
        <taxon>Polyneoptera</taxon>
        <taxon>Dictyoptera</taxon>
        <taxon>Blattodea</taxon>
        <taxon>Blattoidea</taxon>
        <taxon>Termitoidae</taxon>
        <taxon>Kalotermitidae</taxon>
        <taxon>Cryptotermitinae</taxon>
        <taxon>Cryptotermes</taxon>
    </lineage>
</organism>